<feature type="region of interest" description="Disordered" evidence="1">
    <location>
        <begin position="23"/>
        <end position="51"/>
    </location>
</feature>
<keyword evidence="2" id="KW-0132">Cell division</keyword>
<sequence length="51" mass="5101">IATDSLKMQGATTGRTQYLTLEAGSAKAEDAPIPVSAPTPASAAKARGATR</sequence>
<reference evidence="2 3" key="1">
    <citation type="submission" date="2020-01" db="EMBL/GenBank/DDBJ databases">
        <title>Rhizobium genotypes associated with high levels of biological nitrogen fixation by grain legumes in a temperate-maritime cropping system.</title>
        <authorList>
            <person name="Maluk M."/>
            <person name="Francesc Ferrando Molina F."/>
            <person name="Lopez Del Egido L."/>
            <person name="Lafos M."/>
            <person name="Langarica-Fuentes A."/>
            <person name="Gebre Yohannes G."/>
            <person name="Young M.W."/>
            <person name="Martin P."/>
            <person name="Gantlett R."/>
            <person name="Kenicer G."/>
            <person name="Hawes C."/>
            <person name="Begg G.S."/>
            <person name="Quilliam R.S."/>
            <person name="Squire G.R."/>
            <person name="Poole P.S."/>
            <person name="Young P.W."/>
            <person name="Iannetta P.M."/>
            <person name="James E.K."/>
        </authorList>
    </citation>
    <scope>NUCLEOTIDE SEQUENCE [LARGE SCALE GENOMIC DNA]</scope>
    <source>
        <strain evidence="2 3">JHI944</strain>
    </source>
</reference>
<organism evidence="2 3">
    <name type="scientific">Rhizobium leguminosarum</name>
    <dbReference type="NCBI Taxonomy" id="384"/>
    <lineage>
        <taxon>Bacteria</taxon>
        <taxon>Pseudomonadati</taxon>
        <taxon>Pseudomonadota</taxon>
        <taxon>Alphaproteobacteria</taxon>
        <taxon>Hyphomicrobiales</taxon>
        <taxon>Rhizobiaceae</taxon>
        <taxon>Rhizobium/Agrobacterium group</taxon>
        <taxon>Rhizobium</taxon>
    </lineage>
</organism>
<comment type="caution">
    <text evidence="2">The sequence shown here is derived from an EMBL/GenBank/DDBJ whole genome shotgun (WGS) entry which is preliminary data.</text>
</comment>
<name>A0A6P0DS40_RHILE</name>
<dbReference type="GO" id="GO:0051301">
    <property type="term" value="P:cell division"/>
    <property type="evidence" value="ECO:0007669"/>
    <property type="project" value="UniProtKB-KW"/>
</dbReference>
<evidence type="ECO:0000256" key="1">
    <source>
        <dbReference type="SAM" id="MobiDB-lite"/>
    </source>
</evidence>
<accession>A0A6P0DS40</accession>
<dbReference type="AlphaFoldDB" id="A0A6P0DS40"/>
<gene>
    <name evidence="2" type="ORF">GUK36_42075</name>
</gene>
<feature type="non-terminal residue" evidence="2">
    <location>
        <position position="1"/>
    </location>
</feature>
<evidence type="ECO:0000313" key="2">
    <source>
        <dbReference type="EMBL" id="NEK55819.1"/>
    </source>
</evidence>
<evidence type="ECO:0000313" key="3">
    <source>
        <dbReference type="Proteomes" id="UP000471409"/>
    </source>
</evidence>
<dbReference type="EMBL" id="WXXP01000918">
    <property type="protein sequence ID" value="NEK55819.1"/>
    <property type="molecule type" value="Genomic_DNA"/>
</dbReference>
<dbReference type="Proteomes" id="UP000471409">
    <property type="component" value="Unassembled WGS sequence"/>
</dbReference>
<proteinExistence type="predicted"/>
<protein>
    <submittedName>
        <fullName evidence="2">Cell division protein FtsL</fullName>
    </submittedName>
</protein>
<keyword evidence="2" id="KW-0131">Cell cycle</keyword>